<gene>
    <name evidence="2" type="ORF">GCM10022226_80400</name>
</gene>
<accession>A0ABP7JHI2</accession>
<dbReference type="EMBL" id="BAAAZR010000063">
    <property type="protein sequence ID" value="GAA3845173.1"/>
    <property type="molecule type" value="Genomic_DNA"/>
</dbReference>
<feature type="region of interest" description="Disordered" evidence="1">
    <location>
        <begin position="1"/>
        <end position="23"/>
    </location>
</feature>
<proteinExistence type="predicted"/>
<feature type="region of interest" description="Disordered" evidence="1">
    <location>
        <begin position="98"/>
        <end position="127"/>
    </location>
</feature>
<name>A0ABP7JHI2_9ACTN</name>
<keyword evidence="3" id="KW-1185">Reference proteome</keyword>
<evidence type="ECO:0000313" key="3">
    <source>
        <dbReference type="Proteomes" id="UP001500888"/>
    </source>
</evidence>
<dbReference type="Proteomes" id="UP001500888">
    <property type="component" value="Unassembled WGS sequence"/>
</dbReference>
<evidence type="ECO:0000256" key="1">
    <source>
        <dbReference type="SAM" id="MobiDB-lite"/>
    </source>
</evidence>
<organism evidence="2 3">
    <name type="scientific">Sphaerisporangium flaviroseum</name>
    <dbReference type="NCBI Taxonomy" id="509199"/>
    <lineage>
        <taxon>Bacteria</taxon>
        <taxon>Bacillati</taxon>
        <taxon>Actinomycetota</taxon>
        <taxon>Actinomycetes</taxon>
        <taxon>Streptosporangiales</taxon>
        <taxon>Streptosporangiaceae</taxon>
        <taxon>Sphaerisporangium</taxon>
    </lineage>
</organism>
<reference evidence="3" key="1">
    <citation type="journal article" date="2019" name="Int. J. Syst. Evol. Microbiol.">
        <title>The Global Catalogue of Microorganisms (GCM) 10K type strain sequencing project: providing services to taxonomists for standard genome sequencing and annotation.</title>
        <authorList>
            <consortium name="The Broad Institute Genomics Platform"/>
            <consortium name="The Broad Institute Genome Sequencing Center for Infectious Disease"/>
            <person name="Wu L."/>
            <person name="Ma J."/>
        </authorList>
    </citation>
    <scope>NUCLEOTIDE SEQUENCE [LARGE SCALE GENOMIC DNA]</scope>
    <source>
        <strain evidence="3">JCM 16908</strain>
    </source>
</reference>
<evidence type="ECO:0000313" key="2">
    <source>
        <dbReference type="EMBL" id="GAA3845173.1"/>
    </source>
</evidence>
<comment type="caution">
    <text evidence="2">The sequence shown here is derived from an EMBL/GenBank/DDBJ whole genome shotgun (WGS) entry which is preliminary data.</text>
</comment>
<sequence>MVAPSRHCHNVPPSTDITGARRLIPDRKNASVVGETDRVKVAGGDGGNVTPCVDRALPTAIVPHGNGAPIGSEAHRMPVAASQRDNLTPLAHVACSLAEPSRGQHGAVTNQPQGAAPARGDKGHVAP</sequence>
<protein>
    <submittedName>
        <fullName evidence="2">Uncharacterized protein</fullName>
    </submittedName>
</protein>